<keyword evidence="5" id="KW-0833">Ubl conjugation pathway</keyword>
<organism evidence="9 10">
    <name type="scientific">Dunaliella salina</name>
    <name type="common">Green alga</name>
    <name type="synonym">Protococcus salinus</name>
    <dbReference type="NCBI Taxonomy" id="3046"/>
    <lineage>
        <taxon>Eukaryota</taxon>
        <taxon>Viridiplantae</taxon>
        <taxon>Chlorophyta</taxon>
        <taxon>core chlorophytes</taxon>
        <taxon>Chlorophyceae</taxon>
        <taxon>CS clade</taxon>
        <taxon>Chlamydomonadales</taxon>
        <taxon>Dunaliellaceae</taxon>
        <taxon>Dunaliella</taxon>
    </lineage>
</organism>
<evidence type="ECO:0000256" key="1">
    <source>
        <dbReference type="ARBA" id="ARBA00022679"/>
    </source>
</evidence>
<feature type="region of interest" description="Disordered" evidence="7">
    <location>
        <begin position="303"/>
        <end position="354"/>
    </location>
</feature>
<evidence type="ECO:0000313" key="10">
    <source>
        <dbReference type="Proteomes" id="UP000815325"/>
    </source>
</evidence>
<keyword evidence="1" id="KW-0808">Transferase</keyword>
<gene>
    <name evidence="9" type="ORF">DUNSADRAFT_12761</name>
</gene>
<keyword evidence="3" id="KW-0677">Repeat</keyword>
<dbReference type="EMBL" id="MU069931">
    <property type="protein sequence ID" value="KAF5831657.1"/>
    <property type="molecule type" value="Genomic_DNA"/>
</dbReference>
<keyword evidence="4" id="KW-0863">Zinc-finger</keyword>
<keyword evidence="10" id="KW-1185">Reference proteome</keyword>
<dbReference type="InterPro" id="IPR044066">
    <property type="entry name" value="TRIAD_supradom"/>
</dbReference>
<evidence type="ECO:0000259" key="8">
    <source>
        <dbReference type="PROSITE" id="PS51873"/>
    </source>
</evidence>
<evidence type="ECO:0000256" key="4">
    <source>
        <dbReference type="ARBA" id="ARBA00022771"/>
    </source>
</evidence>
<keyword evidence="6" id="KW-0862">Zinc</keyword>
<sequence length="610" mass="68073">MRSMESYITLYKQELLALSARTDYNTTVDMDGAHPKAVDAILLECRDEALQAGLNPIQCEDTLRGVLQAQFEAAKMILVQQEEKARALLADFQLRMQAVQEVQPNEVQVVPTPDALVRMKIEKRLGFLRGLPKYVQDMQVAYNTAMGGCSKATFLEFLLTEVPRQVRDSCGQLRSDLEQQMAALNHRHYQENEAFRQQVKLECDRELVRMQDEVARRQDEVARREVVLAHSEGAGSSRSATEAAALRSRIKDLEFSLHQARSIGDARGARQPPDRGPAADKADGSPAAKTAAEILDQQFEHQQQLTQQLAQKDRQLQQLRQQVSSGSQQRADSERGRPQMSTSPPSDLLKKPPARARRPEKCLVCFETVQPGAIIYQQAGCKVVMCQDCTTEMCRTRIRSSGSDGNSNGELMCKACSPSHSISQATLACTVPTEVFQGLQAKLSREPMYGSWRTFMARDCPDCQNNAAMAPGNPWFMCTSVHCALKHNLFCIFCSAPWASGHRCAAPIDIRTVEEMLRREAVSQTQQLENVVVCPCPRCPLRICTKGPFECYHITCSTCTLEYCGLCQTIFNTSGSTRHRCVGSEYDIASRSETRRRAVLSAYLIALAKC</sequence>
<evidence type="ECO:0000256" key="2">
    <source>
        <dbReference type="ARBA" id="ARBA00022723"/>
    </source>
</evidence>
<keyword evidence="2" id="KW-0479">Metal-binding</keyword>
<dbReference type="PROSITE" id="PS51873">
    <property type="entry name" value="TRIAD"/>
    <property type="match status" value="1"/>
</dbReference>
<reference evidence="9" key="1">
    <citation type="submission" date="2017-08" db="EMBL/GenBank/DDBJ databases">
        <authorList>
            <person name="Polle J.E."/>
            <person name="Barry K."/>
            <person name="Cushman J."/>
            <person name="Schmutz J."/>
            <person name="Tran D."/>
            <person name="Hathwaick L.T."/>
            <person name="Yim W.C."/>
            <person name="Jenkins J."/>
            <person name="Mckie-Krisberg Z.M."/>
            <person name="Prochnik S."/>
            <person name="Lindquist E."/>
            <person name="Dockter R.B."/>
            <person name="Adam C."/>
            <person name="Molina H."/>
            <person name="Bunkerborg J."/>
            <person name="Jin E."/>
            <person name="Buchheim M."/>
            <person name="Magnuson J."/>
        </authorList>
    </citation>
    <scope>NUCLEOTIDE SEQUENCE</scope>
    <source>
        <strain evidence="9">CCAP 19/18</strain>
    </source>
</reference>
<protein>
    <recommendedName>
        <fullName evidence="8">RING-type domain-containing protein</fullName>
    </recommendedName>
</protein>
<dbReference type="Gene3D" id="3.30.40.10">
    <property type="entry name" value="Zinc/RING finger domain, C3HC4 (zinc finger)"/>
    <property type="match status" value="1"/>
</dbReference>
<evidence type="ECO:0000256" key="5">
    <source>
        <dbReference type="ARBA" id="ARBA00022786"/>
    </source>
</evidence>
<comment type="caution">
    <text evidence="9">The sequence shown here is derived from an EMBL/GenBank/DDBJ whole genome shotgun (WGS) entry which is preliminary data.</text>
</comment>
<evidence type="ECO:0000256" key="3">
    <source>
        <dbReference type="ARBA" id="ARBA00022737"/>
    </source>
</evidence>
<feature type="compositionally biased region" description="Low complexity" evidence="7">
    <location>
        <begin position="303"/>
        <end position="330"/>
    </location>
</feature>
<feature type="region of interest" description="Disordered" evidence="7">
    <location>
        <begin position="261"/>
        <end position="289"/>
    </location>
</feature>
<evidence type="ECO:0000256" key="6">
    <source>
        <dbReference type="ARBA" id="ARBA00022833"/>
    </source>
</evidence>
<feature type="domain" description="RING-type" evidence="8">
    <location>
        <begin position="358"/>
        <end position="590"/>
    </location>
</feature>
<dbReference type="Proteomes" id="UP000815325">
    <property type="component" value="Unassembled WGS sequence"/>
</dbReference>
<evidence type="ECO:0000313" key="9">
    <source>
        <dbReference type="EMBL" id="KAF5831657.1"/>
    </source>
</evidence>
<accession>A0ABQ7GAM4</accession>
<proteinExistence type="predicted"/>
<name>A0ABQ7GAM4_DUNSA</name>
<dbReference type="InterPro" id="IPR013083">
    <property type="entry name" value="Znf_RING/FYVE/PHD"/>
</dbReference>
<evidence type="ECO:0000256" key="7">
    <source>
        <dbReference type="SAM" id="MobiDB-lite"/>
    </source>
</evidence>